<dbReference type="Gene3D" id="3.30.1360.60">
    <property type="entry name" value="Glucose permease domain IIB"/>
    <property type="match status" value="1"/>
</dbReference>
<keyword evidence="2" id="KW-0813">Transport</keyword>
<protein>
    <submittedName>
        <fullName evidence="15">Negative regulator of SacY activity</fullName>
    </submittedName>
</protein>
<dbReference type="InterPro" id="IPR003352">
    <property type="entry name" value="PTS_EIIC"/>
</dbReference>
<keyword evidence="8" id="KW-0418">Kinase</keyword>
<dbReference type="PANTHER" id="PTHR30175">
    <property type="entry name" value="PHOSPHOTRANSFERASE SYSTEM TRANSPORT PROTEIN"/>
    <property type="match status" value="1"/>
</dbReference>
<keyword evidence="9 12" id="KW-1133">Transmembrane helix</keyword>
<dbReference type="PROSITE" id="PS51098">
    <property type="entry name" value="PTS_EIIB_TYPE_1"/>
    <property type="match status" value="1"/>
</dbReference>
<evidence type="ECO:0000256" key="1">
    <source>
        <dbReference type="ARBA" id="ARBA00004651"/>
    </source>
</evidence>
<dbReference type="GO" id="GO:0090589">
    <property type="term" value="F:protein-phosphocysteine-trehalose phosphotransferase system transporter activity"/>
    <property type="evidence" value="ECO:0007669"/>
    <property type="project" value="TreeGrafter"/>
</dbReference>
<comment type="subcellular location">
    <subcellularLocation>
        <location evidence="1">Cell membrane</location>
        <topology evidence="1">Multi-pass membrane protein</topology>
    </subcellularLocation>
</comment>
<feature type="transmembrane region" description="Helical" evidence="12">
    <location>
        <begin position="343"/>
        <end position="365"/>
    </location>
</feature>
<reference evidence="15 16" key="1">
    <citation type="submission" date="2016-05" db="EMBL/GenBank/DDBJ databases">
        <title>Microbial solvent formation.</title>
        <authorList>
            <person name="Poehlein A."/>
            <person name="Montoya Solano J.D."/>
            <person name="Flitsch S."/>
            <person name="Krabben P."/>
            <person name="Duerre P."/>
            <person name="Daniel R."/>
        </authorList>
    </citation>
    <scope>NUCLEOTIDE SEQUENCE [LARGE SCALE GENOMIC DNA]</scope>
    <source>
        <strain evidence="15 16">L1-8</strain>
    </source>
</reference>
<feature type="transmembrane region" description="Helical" evidence="12">
    <location>
        <begin position="261"/>
        <end position="282"/>
    </location>
</feature>
<dbReference type="NCBIfam" id="TIGR00826">
    <property type="entry name" value="EIIB_glc"/>
    <property type="match status" value="1"/>
</dbReference>
<dbReference type="InterPro" id="IPR036878">
    <property type="entry name" value="Glu_permease_IIB"/>
</dbReference>
<dbReference type="GO" id="GO:0009401">
    <property type="term" value="P:phosphoenolpyruvate-dependent sugar phosphotransferase system"/>
    <property type="evidence" value="ECO:0007669"/>
    <property type="project" value="UniProtKB-KW"/>
</dbReference>
<dbReference type="EMBL" id="LZYZ01000003">
    <property type="protein sequence ID" value="OOM13947.1"/>
    <property type="molecule type" value="Genomic_DNA"/>
</dbReference>
<dbReference type="RefSeq" id="WP_242949911.1">
    <property type="nucleotide sequence ID" value="NZ_LZYZ01000003.1"/>
</dbReference>
<dbReference type="PANTHER" id="PTHR30175:SF7">
    <property type="entry name" value="NEGATIVE REGULATOR OF SACY ACTIVITY"/>
    <property type="match status" value="1"/>
</dbReference>
<dbReference type="InterPro" id="IPR018113">
    <property type="entry name" value="PTrfase_EIIB_Cys"/>
</dbReference>
<sequence length="413" mass="43936">MSKQEKYLKISEEILQNVGGKENIQGVAHCATRLRLVLDDNSKANMDNLDNIELVKGVFIVGDQLQIIFGAGLVNEIYDVFSKLIGMENMSLSDVKSKSAQKQNPLQRGIKSLSDVFIDIMPGILAAALLMGLSGLLGQTGLFGEKSIVQMYTALAGVNRFVGIVSSSVFSILPLIVVYSATRRYGGKPVLGLVIGAVMLNSNLANAYDAAKGTATPEIINVLGLNIKLVGFQGGIIIALMMGFVVAKLDNFFDKKVHNSVKLLVSPMLTVFVASFLLFTIIGPVGRGLASGVTTGLLWITQNLGIFGYMLFAGVQQIIVITGIHHIMGAIEGQLLADTGTNFLNPLMSVAVAAQGGAVLGYLALHWKDVKTRELAIPAFTSTLFGISEPAIFGVNLRNKFPLVAGCFGSAIA</sequence>
<keyword evidence="6" id="KW-0598">Phosphotransferase system</keyword>
<dbReference type="Pfam" id="PF02378">
    <property type="entry name" value="PTS_EIIC"/>
    <property type="match status" value="1"/>
</dbReference>
<feature type="transmembrane region" description="Helical" evidence="12">
    <location>
        <begin position="157"/>
        <end position="178"/>
    </location>
</feature>
<evidence type="ECO:0000313" key="16">
    <source>
        <dbReference type="Proteomes" id="UP000191154"/>
    </source>
</evidence>
<evidence type="ECO:0000256" key="6">
    <source>
        <dbReference type="ARBA" id="ARBA00022683"/>
    </source>
</evidence>
<dbReference type="GO" id="GO:0015771">
    <property type="term" value="P:trehalose transport"/>
    <property type="evidence" value="ECO:0007669"/>
    <property type="project" value="TreeGrafter"/>
</dbReference>
<organism evidence="15 16">
    <name type="scientific">Clostridium saccharobutylicum</name>
    <dbReference type="NCBI Taxonomy" id="169679"/>
    <lineage>
        <taxon>Bacteria</taxon>
        <taxon>Bacillati</taxon>
        <taxon>Bacillota</taxon>
        <taxon>Clostridia</taxon>
        <taxon>Eubacteriales</taxon>
        <taxon>Clostridiaceae</taxon>
        <taxon>Clostridium</taxon>
    </lineage>
</organism>
<evidence type="ECO:0000256" key="11">
    <source>
        <dbReference type="PROSITE-ProRule" id="PRU00421"/>
    </source>
</evidence>
<keyword evidence="4" id="KW-0762">Sugar transport</keyword>
<keyword evidence="10 12" id="KW-0472">Membrane</keyword>
<evidence type="ECO:0000259" key="13">
    <source>
        <dbReference type="PROSITE" id="PS51098"/>
    </source>
</evidence>
<keyword evidence="3" id="KW-1003">Cell membrane</keyword>
<feature type="active site" description="Phosphocysteine intermediate; for EIIB activity" evidence="11">
    <location>
        <position position="30"/>
    </location>
</feature>
<dbReference type="InterPro" id="IPR050558">
    <property type="entry name" value="PTS_Sugar-Specific_Components"/>
</dbReference>
<keyword evidence="5" id="KW-0808">Transferase</keyword>
<evidence type="ECO:0000256" key="5">
    <source>
        <dbReference type="ARBA" id="ARBA00022679"/>
    </source>
</evidence>
<name>A0A1S8NBU8_CLOSA</name>
<evidence type="ECO:0000256" key="3">
    <source>
        <dbReference type="ARBA" id="ARBA00022475"/>
    </source>
</evidence>
<evidence type="ECO:0000256" key="10">
    <source>
        <dbReference type="ARBA" id="ARBA00023136"/>
    </source>
</evidence>
<dbReference type="PROSITE" id="PS01035">
    <property type="entry name" value="PTS_EIIB_TYPE_1_CYS"/>
    <property type="match status" value="1"/>
</dbReference>
<evidence type="ECO:0000256" key="9">
    <source>
        <dbReference type="ARBA" id="ARBA00022989"/>
    </source>
</evidence>
<dbReference type="FunFam" id="3.30.1360.60:FF:000001">
    <property type="entry name" value="PTS system glucose-specific IIBC component PtsG"/>
    <property type="match status" value="1"/>
</dbReference>
<dbReference type="CDD" id="cd00212">
    <property type="entry name" value="PTS_IIB_glc"/>
    <property type="match status" value="1"/>
</dbReference>
<dbReference type="Pfam" id="PF00367">
    <property type="entry name" value="PTS_EIIB"/>
    <property type="match status" value="1"/>
</dbReference>
<evidence type="ECO:0000259" key="14">
    <source>
        <dbReference type="PROSITE" id="PS51103"/>
    </source>
</evidence>
<evidence type="ECO:0000313" key="15">
    <source>
        <dbReference type="EMBL" id="OOM13947.1"/>
    </source>
</evidence>
<gene>
    <name evidence="15" type="primary">sacX_3</name>
    <name evidence="15" type="ORF">CLOSAC_20330</name>
</gene>
<dbReference type="InterPro" id="IPR013013">
    <property type="entry name" value="PTS_EIIC_1"/>
</dbReference>
<evidence type="ECO:0000256" key="8">
    <source>
        <dbReference type="ARBA" id="ARBA00022777"/>
    </source>
</evidence>
<feature type="transmembrane region" description="Helical" evidence="12">
    <location>
        <begin position="116"/>
        <end position="137"/>
    </location>
</feature>
<comment type="caution">
    <text evidence="15">The sequence shown here is derived from an EMBL/GenBank/DDBJ whole genome shotgun (WGS) entry which is preliminary data.</text>
</comment>
<dbReference type="SUPFAM" id="SSF55604">
    <property type="entry name" value="Glucose permease domain IIB"/>
    <property type="match status" value="1"/>
</dbReference>
<proteinExistence type="predicted"/>
<dbReference type="Proteomes" id="UP000191154">
    <property type="component" value="Unassembled WGS sequence"/>
</dbReference>
<dbReference type="GO" id="GO:0008982">
    <property type="term" value="F:protein-N(PI)-phosphohistidine-sugar phosphotransferase activity"/>
    <property type="evidence" value="ECO:0007669"/>
    <property type="project" value="InterPro"/>
</dbReference>
<evidence type="ECO:0000256" key="7">
    <source>
        <dbReference type="ARBA" id="ARBA00022692"/>
    </source>
</evidence>
<evidence type="ECO:0000256" key="4">
    <source>
        <dbReference type="ARBA" id="ARBA00022597"/>
    </source>
</evidence>
<feature type="transmembrane region" description="Helical" evidence="12">
    <location>
        <begin position="228"/>
        <end position="249"/>
    </location>
</feature>
<dbReference type="GO" id="GO:0016301">
    <property type="term" value="F:kinase activity"/>
    <property type="evidence" value="ECO:0007669"/>
    <property type="project" value="UniProtKB-KW"/>
</dbReference>
<evidence type="ECO:0000256" key="12">
    <source>
        <dbReference type="SAM" id="Phobius"/>
    </source>
</evidence>
<accession>A0A1S8NBU8</accession>
<evidence type="ECO:0000256" key="2">
    <source>
        <dbReference type="ARBA" id="ARBA00022448"/>
    </source>
</evidence>
<feature type="domain" description="PTS EIIB type-1" evidence="13">
    <location>
        <begin position="8"/>
        <end position="91"/>
    </location>
</feature>
<keyword evidence="7 12" id="KW-0812">Transmembrane</keyword>
<feature type="domain" description="PTS EIIC type-1" evidence="14">
    <location>
        <begin position="111"/>
        <end position="413"/>
    </location>
</feature>
<dbReference type="InterPro" id="IPR001996">
    <property type="entry name" value="PTS_IIB_1"/>
</dbReference>
<dbReference type="GO" id="GO:0005886">
    <property type="term" value="C:plasma membrane"/>
    <property type="evidence" value="ECO:0007669"/>
    <property type="project" value="UniProtKB-SubCell"/>
</dbReference>
<dbReference type="AlphaFoldDB" id="A0A1S8NBU8"/>
<dbReference type="PROSITE" id="PS51103">
    <property type="entry name" value="PTS_EIIC_TYPE_1"/>
    <property type="match status" value="1"/>
</dbReference>